<evidence type="ECO:0000256" key="6">
    <source>
        <dbReference type="SAM" id="Phobius"/>
    </source>
</evidence>
<keyword evidence="4 6" id="KW-1133">Transmembrane helix</keyword>
<protein>
    <recommendedName>
        <fullName evidence="9">Cytochrome C oxidase subunit IV family protein</fullName>
    </recommendedName>
</protein>
<keyword evidence="2" id="KW-1003">Cell membrane</keyword>
<evidence type="ECO:0000313" key="7">
    <source>
        <dbReference type="EMBL" id="NMF87155.1"/>
    </source>
</evidence>
<evidence type="ECO:0000256" key="3">
    <source>
        <dbReference type="ARBA" id="ARBA00022692"/>
    </source>
</evidence>
<evidence type="ECO:0000256" key="5">
    <source>
        <dbReference type="ARBA" id="ARBA00023136"/>
    </source>
</evidence>
<comment type="subcellular location">
    <subcellularLocation>
        <location evidence="1">Cell membrane</location>
        <topology evidence="1">Multi-pass membrane protein</topology>
    </subcellularLocation>
</comment>
<evidence type="ECO:0000256" key="1">
    <source>
        <dbReference type="ARBA" id="ARBA00004651"/>
    </source>
</evidence>
<proteinExistence type="predicted"/>
<keyword evidence="3 6" id="KW-0812">Transmembrane</keyword>
<evidence type="ECO:0000313" key="8">
    <source>
        <dbReference type="Proteomes" id="UP000652074"/>
    </source>
</evidence>
<feature type="transmembrane region" description="Helical" evidence="6">
    <location>
        <begin position="32"/>
        <end position="55"/>
    </location>
</feature>
<keyword evidence="5 6" id="KW-0472">Membrane</keyword>
<evidence type="ECO:0008006" key="9">
    <source>
        <dbReference type="Google" id="ProtNLM"/>
    </source>
</evidence>
<dbReference type="RefSeq" id="WP_169204605.1">
    <property type="nucleotide sequence ID" value="NZ_CP059560.1"/>
</dbReference>
<gene>
    <name evidence="7" type="ORF">GPA26_01535</name>
</gene>
<dbReference type="Proteomes" id="UP000652074">
    <property type="component" value="Unassembled WGS sequence"/>
</dbReference>
<name>A0ABX1MGW6_9RHOO</name>
<dbReference type="InterPro" id="IPR005171">
    <property type="entry name" value="Cyt_c_oxidase_su4_prok"/>
</dbReference>
<keyword evidence="8" id="KW-1185">Reference proteome</keyword>
<accession>A0ABX1MGW6</accession>
<dbReference type="Pfam" id="PF03626">
    <property type="entry name" value="COX4_pro"/>
    <property type="match status" value="1"/>
</dbReference>
<evidence type="ECO:0000256" key="2">
    <source>
        <dbReference type="ARBA" id="ARBA00022475"/>
    </source>
</evidence>
<feature type="transmembrane region" description="Helical" evidence="6">
    <location>
        <begin position="67"/>
        <end position="85"/>
    </location>
</feature>
<sequence length="86" mass="10021">MKTQAHTVTWVWLSLLLVTALSWWLAEHRGLGQWTVLCVMLIALVKGRLVFLHFMELKTAPRYLRRLYEGWIVGCVGMIAGFYWLA</sequence>
<feature type="transmembrane region" description="Helical" evidence="6">
    <location>
        <begin position="7"/>
        <end position="26"/>
    </location>
</feature>
<reference evidence="7 8" key="1">
    <citation type="submission" date="2019-12" db="EMBL/GenBank/DDBJ databases">
        <title>Comparative genomics gives insights into the taxonomy of the Azoarcus-Aromatoleum group and reveals separate origins of nif in the plant-associated Azoarcus and non-plant-associated Aromatoleum sub-groups.</title>
        <authorList>
            <person name="Lafos M."/>
            <person name="Maluk M."/>
            <person name="Batista M."/>
            <person name="Junghare M."/>
            <person name="Carmona M."/>
            <person name="Faoro H."/>
            <person name="Cruz L.M."/>
            <person name="Battistoni F."/>
            <person name="De Souza E."/>
            <person name="Pedrosa F."/>
            <person name="Chen W.-M."/>
            <person name="Poole P.S."/>
            <person name="Dixon R.A."/>
            <person name="James E.K."/>
        </authorList>
    </citation>
    <scope>NUCLEOTIDE SEQUENCE [LARGE SCALE GENOMIC DNA]</scope>
    <source>
        <strain evidence="7 8">ToN1</strain>
    </source>
</reference>
<organism evidence="7 8">
    <name type="scientific">Aromatoleum petrolei</name>
    <dbReference type="NCBI Taxonomy" id="76116"/>
    <lineage>
        <taxon>Bacteria</taxon>
        <taxon>Pseudomonadati</taxon>
        <taxon>Pseudomonadota</taxon>
        <taxon>Betaproteobacteria</taxon>
        <taxon>Rhodocyclales</taxon>
        <taxon>Rhodocyclaceae</taxon>
        <taxon>Aromatoleum</taxon>
    </lineage>
</organism>
<evidence type="ECO:0000256" key="4">
    <source>
        <dbReference type="ARBA" id="ARBA00022989"/>
    </source>
</evidence>
<comment type="caution">
    <text evidence="7">The sequence shown here is derived from an EMBL/GenBank/DDBJ whole genome shotgun (WGS) entry which is preliminary data.</text>
</comment>
<dbReference type="EMBL" id="WTVR01000002">
    <property type="protein sequence ID" value="NMF87155.1"/>
    <property type="molecule type" value="Genomic_DNA"/>
</dbReference>